<sequence>MSQLNYLFLKKIIFLFLEKKLNLDAKRSIKKFSWIAKNRPEKAIRFVIHSILGAYK</sequence>
<proteinExistence type="predicted"/>
<accession>A0ABW5B6G7</accession>
<organism evidence="1 2">
    <name type="scientific">Shivajiella indica</name>
    <dbReference type="NCBI Taxonomy" id="872115"/>
    <lineage>
        <taxon>Bacteria</taxon>
        <taxon>Pseudomonadati</taxon>
        <taxon>Bacteroidota</taxon>
        <taxon>Cytophagia</taxon>
        <taxon>Cytophagales</taxon>
        <taxon>Cyclobacteriaceae</taxon>
        <taxon>Shivajiella</taxon>
    </lineage>
</organism>
<keyword evidence="2" id="KW-1185">Reference proteome</keyword>
<evidence type="ECO:0000313" key="1">
    <source>
        <dbReference type="EMBL" id="MFD2200766.1"/>
    </source>
</evidence>
<dbReference type="EMBL" id="JBHUIV010000010">
    <property type="protein sequence ID" value="MFD2200766.1"/>
    <property type="molecule type" value="Genomic_DNA"/>
</dbReference>
<name>A0ABW5B6G7_9BACT</name>
<protein>
    <submittedName>
        <fullName evidence="1">Uncharacterized protein</fullName>
    </submittedName>
</protein>
<evidence type="ECO:0000313" key="2">
    <source>
        <dbReference type="Proteomes" id="UP001597414"/>
    </source>
</evidence>
<comment type="caution">
    <text evidence="1">The sequence shown here is derived from an EMBL/GenBank/DDBJ whole genome shotgun (WGS) entry which is preliminary data.</text>
</comment>
<dbReference type="Proteomes" id="UP001597414">
    <property type="component" value="Unassembled WGS sequence"/>
</dbReference>
<gene>
    <name evidence="1" type="ORF">ACFSKV_04260</name>
</gene>
<dbReference type="RefSeq" id="WP_380800621.1">
    <property type="nucleotide sequence ID" value="NZ_JBHUIV010000010.1"/>
</dbReference>
<reference evidence="2" key="1">
    <citation type="journal article" date="2019" name="Int. J. Syst. Evol. Microbiol.">
        <title>The Global Catalogue of Microorganisms (GCM) 10K type strain sequencing project: providing services to taxonomists for standard genome sequencing and annotation.</title>
        <authorList>
            <consortium name="The Broad Institute Genomics Platform"/>
            <consortium name="The Broad Institute Genome Sequencing Center for Infectious Disease"/>
            <person name="Wu L."/>
            <person name="Ma J."/>
        </authorList>
    </citation>
    <scope>NUCLEOTIDE SEQUENCE [LARGE SCALE GENOMIC DNA]</scope>
    <source>
        <strain evidence="2">KCTC 19812</strain>
    </source>
</reference>